<proteinExistence type="predicted"/>
<dbReference type="GO" id="GO:0007005">
    <property type="term" value="P:mitochondrion organization"/>
    <property type="evidence" value="ECO:0007669"/>
    <property type="project" value="TreeGrafter"/>
</dbReference>
<dbReference type="Proteomes" id="UP000092443">
    <property type="component" value="Unplaced"/>
</dbReference>
<feature type="domain" description="Chaperone DnaJ C-terminal" evidence="2">
    <location>
        <begin position="7"/>
        <end position="101"/>
    </location>
</feature>
<evidence type="ECO:0000259" key="2">
    <source>
        <dbReference type="Pfam" id="PF01556"/>
    </source>
</evidence>
<dbReference type="RefSeq" id="XP_037880195.1">
    <property type="nucleotide sequence ID" value="XM_038024267.1"/>
</dbReference>
<dbReference type="GO" id="GO:0043066">
    <property type="term" value="P:negative regulation of apoptotic process"/>
    <property type="evidence" value="ECO:0007669"/>
    <property type="project" value="TreeGrafter"/>
</dbReference>
<dbReference type="PANTHER" id="PTHR44145:SF3">
    <property type="entry name" value="DNAJ HOMOLOG SUBFAMILY A MEMBER 3, MITOCHONDRIAL"/>
    <property type="match status" value="1"/>
</dbReference>
<name>A0A8U0W4V2_9MUSC</name>
<keyword evidence="1" id="KW-0143">Chaperone</keyword>
<sequence>MHCFRYKYKVAVQIPAGIKSGDIMSVENLRIKQLLNYRIQVKESDYYARVEYNIFTDKHITISKAILGSTFKVRGIYEILNLKLERDTEFKSAVKDIKSRGGIVDYMLTVKVQIPRQLSVRRMQLILTLTKTQQKK</sequence>
<protein>
    <submittedName>
        <fullName evidence="4">Protein tumorous imaginal discs, mitochondrial-like</fullName>
    </submittedName>
</protein>
<dbReference type="InterPro" id="IPR002939">
    <property type="entry name" value="DnaJ_C"/>
</dbReference>
<dbReference type="PANTHER" id="PTHR44145">
    <property type="entry name" value="DNAJ HOMOLOG SUBFAMILY A MEMBER 3, MITOCHONDRIAL"/>
    <property type="match status" value="1"/>
</dbReference>
<accession>A0A8U0W4V2</accession>
<dbReference type="Pfam" id="PF01556">
    <property type="entry name" value="DnaJ_C"/>
    <property type="match status" value="1"/>
</dbReference>
<dbReference type="AlphaFoldDB" id="A0A8U0W4V2"/>
<dbReference type="GO" id="GO:0005739">
    <property type="term" value="C:mitochondrion"/>
    <property type="evidence" value="ECO:0007669"/>
    <property type="project" value="TreeGrafter"/>
</dbReference>
<keyword evidence="3" id="KW-1185">Reference proteome</keyword>
<evidence type="ECO:0000256" key="1">
    <source>
        <dbReference type="ARBA" id="ARBA00023186"/>
    </source>
</evidence>
<gene>
    <name evidence="4" type="primary">LOC119631772</name>
</gene>
<organism evidence="3 4">
    <name type="scientific">Glossina fuscipes</name>
    <dbReference type="NCBI Taxonomy" id="7396"/>
    <lineage>
        <taxon>Eukaryota</taxon>
        <taxon>Metazoa</taxon>
        <taxon>Ecdysozoa</taxon>
        <taxon>Arthropoda</taxon>
        <taxon>Hexapoda</taxon>
        <taxon>Insecta</taxon>
        <taxon>Pterygota</taxon>
        <taxon>Neoptera</taxon>
        <taxon>Endopterygota</taxon>
        <taxon>Diptera</taxon>
        <taxon>Brachycera</taxon>
        <taxon>Muscomorpha</taxon>
        <taxon>Hippoboscoidea</taxon>
        <taxon>Glossinidae</taxon>
        <taxon>Glossina</taxon>
    </lineage>
</organism>
<evidence type="ECO:0000313" key="3">
    <source>
        <dbReference type="Proteomes" id="UP000092443"/>
    </source>
</evidence>
<dbReference type="GeneID" id="119631772"/>
<reference evidence="4" key="1">
    <citation type="submission" date="2025-08" db="UniProtKB">
        <authorList>
            <consortium name="RefSeq"/>
        </authorList>
    </citation>
    <scope>IDENTIFICATION</scope>
    <source>
        <tissue evidence="4">Whole body pupa</tissue>
    </source>
</reference>
<dbReference type="KEGG" id="gfs:119631772"/>
<evidence type="ECO:0000313" key="4">
    <source>
        <dbReference type="RefSeq" id="XP_037880195.1"/>
    </source>
</evidence>
<dbReference type="InterPro" id="IPR051938">
    <property type="entry name" value="Apopto_cytoskel_mod"/>
</dbReference>